<evidence type="ECO:0000313" key="3">
    <source>
        <dbReference type="Proteomes" id="UP001497497"/>
    </source>
</evidence>
<dbReference type="EMBL" id="CAXITT010000518">
    <property type="protein sequence ID" value="CAL1542982.1"/>
    <property type="molecule type" value="Genomic_DNA"/>
</dbReference>
<evidence type="ECO:0000256" key="1">
    <source>
        <dbReference type="SAM" id="MobiDB-lite"/>
    </source>
</evidence>
<feature type="region of interest" description="Disordered" evidence="1">
    <location>
        <begin position="103"/>
        <end position="142"/>
    </location>
</feature>
<organism evidence="2 3">
    <name type="scientific">Lymnaea stagnalis</name>
    <name type="common">Great pond snail</name>
    <name type="synonym">Helix stagnalis</name>
    <dbReference type="NCBI Taxonomy" id="6523"/>
    <lineage>
        <taxon>Eukaryota</taxon>
        <taxon>Metazoa</taxon>
        <taxon>Spiralia</taxon>
        <taxon>Lophotrochozoa</taxon>
        <taxon>Mollusca</taxon>
        <taxon>Gastropoda</taxon>
        <taxon>Heterobranchia</taxon>
        <taxon>Euthyneura</taxon>
        <taxon>Panpulmonata</taxon>
        <taxon>Hygrophila</taxon>
        <taxon>Lymnaeoidea</taxon>
        <taxon>Lymnaeidae</taxon>
        <taxon>Lymnaea</taxon>
    </lineage>
</organism>
<protein>
    <submittedName>
        <fullName evidence="2">Uncharacterized protein</fullName>
    </submittedName>
</protein>
<accession>A0AAV2IE54</accession>
<dbReference type="AlphaFoldDB" id="A0AAV2IE54"/>
<keyword evidence="3" id="KW-1185">Reference proteome</keyword>
<sequence>MQKTCPYPGFDETGDFYERQPNARVRPEAEEYAGKSRGCIDLFNSQKHKHVIPPPPSPRCPTGEARQNYENSRTGHIGNLLGGSGQPPPFEPRPFARVTVESEGIAESHKGREINSLLTNYGKNESSPRPNPRVKHEAEETADLSRGGRVNMLLHNSHSIPDTPRNAPRIKPEAQEIAANGMGASMAKIMGKYGETPRSARGVPRVKPEAQEIANLDRGVQMESLFHKYGKQQPQPQLAPKVKDGREIAEMDKGGRMSRLMHEINRLQSDPQPQPRAASSAGRNNIRKNRGTISQIFTESAKWQIVPKPGIRN</sequence>
<feature type="region of interest" description="Disordered" evidence="1">
    <location>
        <begin position="267"/>
        <end position="293"/>
    </location>
</feature>
<evidence type="ECO:0000313" key="2">
    <source>
        <dbReference type="EMBL" id="CAL1542982.1"/>
    </source>
</evidence>
<reference evidence="2 3" key="1">
    <citation type="submission" date="2024-04" db="EMBL/GenBank/DDBJ databases">
        <authorList>
            <consortium name="Genoscope - CEA"/>
            <person name="William W."/>
        </authorList>
    </citation>
    <scope>NUCLEOTIDE SEQUENCE [LARGE SCALE GENOMIC DNA]</scope>
</reference>
<dbReference type="Proteomes" id="UP001497497">
    <property type="component" value="Unassembled WGS sequence"/>
</dbReference>
<feature type="region of interest" description="Disordered" evidence="1">
    <location>
        <begin position="45"/>
        <end position="76"/>
    </location>
</feature>
<comment type="caution">
    <text evidence="2">The sequence shown here is derived from an EMBL/GenBank/DDBJ whole genome shotgun (WGS) entry which is preliminary data.</text>
</comment>
<name>A0AAV2IE54_LYMST</name>
<gene>
    <name evidence="2" type="ORF">GSLYS_00016516001</name>
</gene>
<proteinExistence type="predicted"/>
<feature type="compositionally biased region" description="Polar residues" evidence="1">
    <location>
        <begin position="116"/>
        <end position="128"/>
    </location>
</feature>